<keyword evidence="4 7" id="KW-1133">Transmembrane helix</keyword>
<gene>
    <name evidence="8" type="ordered locus">Francci3_0917</name>
</gene>
<dbReference type="OrthoDB" id="5242664at2"/>
<feature type="transmembrane region" description="Helical" evidence="7">
    <location>
        <begin position="139"/>
        <end position="158"/>
    </location>
</feature>
<dbReference type="Pfam" id="PF03706">
    <property type="entry name" value="LPG_synthase_TM"/>
    <property type="match status" value="1"/>
</dbReference>
<comment type="subcellular location">
    <subcellularLocation>
        <location evidence="1">Cell membrane</location>
        <topology evidence="1">Multi-pass membrane protein</topology>
    </subcellularLocation>
</comment>
<feature type="region of interest" description="Disordered" evidence="6">
    <location>
        <begin position="74"/>
        <end position="107"/>
    </location>
</feature>
<evidence type="ECO:0000313" key="9">
    <source>
        <dbReference type="Proteomes" id="UP000001937"/>
    </source>
</evidence>
<keyword evidence="2" id="KW-1003">Cell membrane</keyword>
<evidence type="ECO:0000256" key="7">
    <source>
        <dbReference type="SAM" id="Phobius"/>
    </source>
</evidence>
<feature type="transmembrane region" description="Helical" evidence="7">
    <location>
        <begin position="425"/>
        <end position="441"/>
    </location>
</feature>
<dbReference type="GO" id="GO:0005886">
    <property type="term" value="C:plasma membrane"/>
    <property type="evidence" value="ECO:0007669"/>
    <property type="project" value="UniProtKB-SubCell"/>
</dbReference>
<keyword evidence="9" id="KW-1185">Reference proteome</keyword>
<keyword evidence="3 7" id="KW-0812">Transmembrane</keyword>
<evidence type="ECO:0000313" key="8">
    <source>
        <dbReference type="EMBL" id="ABD10301.1"/>
    </source>
</evidence>
<proteinExistence type="predicted"/>
<dbReference type="NCBIfam" id="TIGR00374">
    <property type="entry name" value="flippase-like domain"/>
    <property type="match status" value="1"/>
</dbReference>
<feature type="transmembrane region" description="Helical" evidence="7">
    <location>
        <begin position="400"/>
        <end position="419"/>
    </location>
</feature>
<dbReference type="eggNOG" id="COG0392">
    <property type="taxonomic scope" value="Bacteria"/>
</dbReference>
<dbReference type="PhylomeDB" id="Q2JEJ1"/>
<dbReference type="HOGENOM" id="CLU_049600_0_0_11"/>
<dbReference type="EMBL" id="CP000249">
    <property type="protein sequence ID" value="ABD10301.1"/>
    <property type="molecule type" value="Genomic_DNA"/>
</dbReference>
<sequence>MRLLQLLFSQAAYRQAAYRDVRLLCITTVIAPVDPTGVVIETPVLLGAVSAESAAAPAPPLPPPVVLTRQLLRRPGAHPDDNSDDVAATTPSSTTKPSSTTTPRGELVASPAGDVHVFAEPLALRLGPVRSSRSRRRNVLLAGVLAVPLTILAVRFRGDMASRLAGVPTPRWHWLVICALSSVLFYFANGLSTRAASGLRIELRTVTGLQVAAAAANRIVPAGLGAIAIHLRFLERRGMTRPAALAAITSIKVAGGVAHLGGIVLVAGTLSDSGIGAAVANPLRSTVQGLGPGPFVLGCGAVCALVTGTVAHPRIRSKARPAVRAFDTHLKILARSPCRALLLLLSQTGTRFFQILALACTVWAFGTSMTLLSVAAVYLIGSMVAGAAPTAGGIGAIEPALAFGLAAAGGTAASMFTAVLVYRLISFWLPVLPGILMLAWLRRTGDL</sequence>
<dbReference type="KEGG" id="fra:Francci3_0917"/>
<dbReference type="InterPro" id="IPR022791">
    <property type="entry name" value="L-PG_synthase/AglD"/>
</dbReference>
<dbReference type="AlphaFoldDB" id="Q2JEJ1"/>
<organism evidence="8 9">
    <name type="scientific">Frankia casuarinae (strain DSM 45818 / CECT 9043 / HFP020203 / CcI3)</name>
    <dbReference type="NCBI Taxonomy" id="106370"/>
    <lineage>
        <taxon>Bacteria</taxon>
        <taxon>Bacillati</taxon>
        <taxon>Actinomycetota</taxon>
        <taxon>Actinomycetes</taxon>
        <taxon>Frankiales</taxon>
        <taxon>Frankiaceae</taxon>
        <taxon>Frankia</taxon>
    </lineage>
</organism>
<reference evidence="8 9" key="1">
    <citation type="journal article" date="2007" name="Genome Res.">
        <title>Genome characteristics of facultatively symbiotic Frankia sp. strains reflect host range and host plant biogeography.</title>
        <authorList>
            <person name="Normand P."/>
            <person name="Lapierre P."/>
            <person name="Tisa L.S."/>
            <person name="Gogarten J.P."/>
            <person name="Alloisio N."/>
            <person name="Bagnarol E."/>
            <person name="Bassi C.A."/>
            <person name="Berry A.M."/>
            <person name="Bickhart D.M."/>
            <person name="Choisne N."/>
            <person name="Couloux A."/>
            <person name="Cournoyer B."/>
            <person name="Cruveiller S."/>
            <person name="Daubin V."/>
            <person name="Demange N."/>
            <person name="Francino M.P."/>
            <person name="Goltsman E."/>
            <person name="Huang Y."/>
            <person name="Kopp O.R."/>
            <person name="Labarre L."/>
            <person name="Lapidus A."/>
            <person name="Lavire C."/>
            <person name="Marechal J."/>
            <person name="Martinez M."/>
            <person name="Mastronunzio J.E."/>
            <person name="Mullin B.C."/>
            <person name="Niemann J."/>
            <person name="Pujic P."/>
            <person name="Rawnsley T."/>
            <person name="Rouy Z."/>
            <person name="Schenowitz C."/>
            <person name="Sellstedt A."/>
            <person name="Tavares F."/>
            <person name="Tomkins J.P."/>
            <person name="Vallenet D."/>
            <person name="Valverde C."/>
            <person name="Wall L.G."/>
            <person name="Wang Y."/>
            <person name="Medigue C."/>
            <person name="Benson D.R."/>
        </authorList>
    </citation>
    <scope>NUCLEOTIDE SEQUENCE [LARGE SCALE GENOMIC DNA]</scope>
    <source>
        <strain evidence="9">DSM 45818 / CECT 9043 / CcI3</strain>
    </source>
</reference>
<evidence type="ECO:0000256" key="2">
    <source>
        <dbReference type="ARBA" id="ARBA00022475"/>
    </source>
</evidence>
<dbReference type="PANTHER" id="PTHR39087:SF2">
    <property type="entry name" value="UPF0104 MEMBRANE PROTEIN MJ1595"/>
    <property type="match status" value="1"/>
</dbReference>
<evidence type="ECO:0000256" key="6">
    <source>
        <dbReference type="SAM" id="MobiDB-lite"/>
    </source>
</evidence>
<dbReference type="Proteomes" id="UP000001937">
    <property type="component" value="Chromosome"/>
</dbReference>
<accession>Q2JEJ1</accession>
<evidence type="ECO:0000256" key="3">
    <source>
        <dbReference type="ARBA" id="ARBA00022692"/>
    </source>
</evidence>
<dbReference type="STRING" id="106370.Francci3_0917"/>
<evidence type="ECO:0008006" key="10">
    <source>
        <dbReference type="Google" id="ProtNLM"/>
    </source>
</evidence>
<dbReference type="PANTHER" id="PTHR39087">
    <property type="entry name" value="UPF0104 MEMBRANE PROTEIN MJ1595"/>
    <property type="match status" value="1"/>
</dbReference>
<dbReference type="RefSeq" id="WP_011435369.1">
    <property type="nucleotide sequence ID" value="NC_007777.1"/>
</dbReference>
<feature type="compositionally biased region" description="Low complexity" evidence="6">
    <location>
        <begin position="89"/>
        <end position="103"/>
    </location>
</feature>
<evidence type="ECO:0000256" key="5">
    <source>
        <dbReference type="ARBA" id="ARBA00023136"/>
    </source>
</evidence>
<evidence type="ECO:0000256" key="4">
    <source>
        <dbReference type="ARBA" id="ARBA00022989"/>
    </source>
</evidence>
<name>Q2JEJ1_FRACC</name>
<protein>
    <recommendedName>
        <fullName evidence="10">Integral membrane protein</fullName>
    </recommendedName>
</protein>
<feature type="transmembrane region" description="Helical" evidence="7">
    <location>
        <begin position="290"/>
        <end position="311"/>
    </location>
</feature>
<evidence type="ECO:0000256" key="1">
    <source>
        <dbReference type="ARBA" id="ARBA00004651"/>
    </source>
</evidence>
<feature type="transmembrane region" description="Helical" evidence="7">
    <location>
        <begin position="170"/>
        <end position="188"/>
    </location>
</feature>
<keyword evidence="5 7" id="KW-0472">Membrane</keyword>
<feature type="transmembrane region" description="Helical" evidence="7">
    <location>
        <begin position="243"/>
        <end position="270"/>
    </location>
</feature>